<proteinExistence type="predicted"/>
<evidence type="ECO:0000313" key="1">
    <source>
        <dbReference type="EMBL" id="ALU44177.1"/>
    </source>
</evidence>
<dbReference type="EMBL" id="CP013611">
    <property type="protein sequence ID" value="ALU44177.1"/>
    <property type="molecule type" value="Genomic_DNA"/>
</dbReference>
<gene>
    <name evidence="1" type="ORF">AT705_15190</name>
</gene>
<dbReference type="Proteomes" id="UP000069015">
    <property type="component" value="Chromosome 1"/>
</dbReference>
<evidence type="ECO:0000313" key="2">
    <source>
        <dbReference type="Proteomes" id="UP000069015"/>
    </source>
</evidence>
<evidence type="ECO:0008006" key="3">
    <source>
        <dbReference type="Google" id="ProtNLM"/>
    </source>
</evidence>
<protein>
    <recommendedName>
        <fullName evidence="3">Core-binding (CB) domain-containing protein</fullName>
    </recommendedName>
</protein>
<name>A0A0U2Z8I8_9GAMM</name>
<sequence length="574" mass="66533">MKVTPMNSYKWQAKLCIKIRSGANTTHYLDFNRIRFTGIPSTKKVKELEGIEFADRDDLVIELQKALSILRLEKSDATISNYYYKFTAYLKWCDSQHMLPIEEKTIQKFCTHCYERYRAGELRSSAYITITSTLKVIFSNLEINNASEQWMNNIVIIANSDNQPHEAYTNSDLKQMLPFLRSLFKQTAKQFSASPEEYMAASKKNSPMNFLWKGVNHKVYLAVNKMMIAATFLLSYYTYSNTTQLLSLRRPQSVGYRKENWYVMSAFKRRAFKVINIEIGDHHIDIPKYCIDFFNTLLEVSKLVDSSSDALLIQACWENKKAPLNNAFLRDFNSIFVKKNFPMYDSMGRELRFSVSRFRATGSIISQINNNEIEAALLLNNTPETIKRHYSDGNKLENNIMMQEAALIRAEQAKNLTTVEKAKETLHIKVLKYEELQDKLSPQIKKAAHGSYCADPFGEKSKKFSKKINSHNLHKANLACADLLNCFGCTHQVIVQSVEDIWCLLSFKECIEESIYYHLNARHFDHNFNQALEFIDKKIIPKIDKKIFNDAEIKLMEVGRHPLWLSPDSILMVK</sequence>
<accession>A0A0U2Z8I8</accession>
<reference evidence="1 2" key="1">
    <citation type="submission" date="2015-12" db="EMBL/GenBank/DDBJ databases">
        <title>Complete genome sequence of Pseudoalteromonas rubra SCSIO 6842, harboring a conjugative plasmid.</title>
        <authorList>
            <person name="Li B."/>
            <person name="Wang X."/>
        </authorList>
    </citation>
    <scope>NUCLEOTIDE SEQUENCE [LARGE SCALE GENOMIC DNA]</scope>
    <source>
        <strain evidence="1 2">SCSIO 6842</strain>
    </source>
</reference>
<dbReference type="KEGG" id="prr:AT705_15190"/>
<dbReference type="AlphaFoldDB" id="A0A0U2Z8I8"/>
<organism evidence="1 2">
    <name type="scientific">Pseudoalteromonas rubra</name>
    <dbReference type="NCBI Taxonomy" id="43658"/>
    <lineage>
        <taxon>Bacteria</taxon>
        <taxon>Pseudomonadati</taxon>
        <taxon>Pseudomonadota</taxon>
        <taxon>Gammaproteobacteria</taxon>
        <taxon>Alteromonadales</taxon>
        <taxon>Pseudoalteromonadaceae</taxon>
        <taxon>Pseudoalteromonas</taxon>
    </lineage>
</organism>